<dbReference type="Proteomes" id="UP001145021">
    <property type="component" value="Unassembled WGS sequence"/>
</dbReference>
<evidence type="ECO:0000259" key="3">
    <source>
        <dbReference type="PROSITE" id="PS50157"/>
    </source>
</evidence>
<name>A0A9W8CJD5_9FUNG</name>
<protein>
    <recommendedName>
        <fullName evidence="3">C2H2-type domain-containing protein</fullName>
    </recommendedName>
</protein>
<dbReference type="EMBL" id="JANBOH010000095">
    <property type="protein sequence ID" value="KAJ1645657.1"/>
    <property type="molecule type" value="Genomic_DNA"/>
</dbReference>
<dbReference type="PROSITE" id="PS00028">
    <property type="entry name" value="ZINC_FINGER_C2H2_1"/>
    <property type="match status" value="1"/>
</dbReference>
<proteinExistence type="predicted"/>
<dbReference type="SUPFAM" id="SSF57667">
    <property type="entry name" value="beta-beta-alpha zinc fingers"/>
    <property type="match status" value="1"/>
</dbReference>
<sequence length="119" mass="13481">MSLWNNLAFHNHNQNTRTLLHTRRGSRDSLGRYYSASPEPRSVSPGGQSSSSSTPSGRSPCRCSTCGKRYKHRSCLHKHLWEHHAAWEACLKYNLTKHQQVQMMEAAQVLVDMMGVKSA</sequence>
<keyword evidence="1" id="KW-0479">Metal-binding</keyword>
<keyword evidence="1" id="KW-0862">Zinc</keyword>
<accession>A0A9W8CJD5</accession>
<organism evidence="4 5">
    <name type="scientific">Coemansia asiatica</name>
    <dbReference type="NCBI Taxonomy" id="1052880"/>
    <lineage>
        <taxon>Eukaryota</taxon>
        <taxon>Fungi</taxon>
        <taxon>Fungi incertae sedis</taxon>
        <taxon>Zoopagomycota</taxon>
        <taxon>Kickxellomycotina</taxon>
        <taxon>Kickxellomycetes</taxon>
        <taxon>Kickxellales</taxon>
        <taxon>Kickxellaceae</taxon>
        <taxon>Coemansia</taxon>
    </lineage>
</organism>
<evidence type="ECO:0000313" key="4">
    <source>
        <dbReference type="EMBL" id="KAJ1645657.1"/>
    </source>
</evidence>
<gene>
    <name evidence="4" type="ORF">LPJ64_002774</name>
</gene>
<evidence type="ECO:0000256" key="1">
    <source>
        <dbReference type="PROSITE-ProRule" id="PRU00042"/>
    </source>
</evidence>
<dbReference type="InterPro" id="IPR036236">
    <property type="entry name" value="Znf_C2H2_sf"/>
</dbReference>
<comment type="caution">
    <text evidence="4">The sequence shown here is derived from an EMBL/GenBank/DDBJ whole genome shotgun (WGS) entry which is preliminary data.</text>
</comment>
<keyword evidence="5" id="KW-1185">Reference proteome</keyword>
<dbReference type="AlphaFoldDB" id="A0A9W8CJD5"/>
<feature type="domain" description="C2H2-type" evidence="3">
    <location>
        <begin position="61"/>
        <end position="89"/>
    </location>
</feature>
<evidence type="ECO:0000256" key="2">
    <source>
        <dbReference type="SAM" id="MobiDB-lite"/>
    </source>
</evidence>
<evidence type="ECO:0000313" key="5">
    <source>
        <dbReference type="Proteomes" id="UP001145021"/>
    </source>
</evidence>
<feature type="region of interest" description="Disordered" evidence="2">
    <location>
        <begin position="18"/>
        <end position="62"/>
    </location>
</feature>
<reference evidence="4" key="1">
    <citation type="submission" date="2022-07" db="EMBL/GenBank/DDBJ databases">
        <title>Phylogenomic reconstructions and comparative analyses of Kickxellomycotina fungi.</title>
        <authorList>
            <person name="Reynolds N.K."/>
            <person name="Stajich J.E."/>
            <person name="Barry K."/>
            <person name="Grigoriev I.V."/>
            <person name="Crous P."/>
            <person name="Smith M.E."/>
        </authorList>
    </citation>
    <scope>NUCLEOTIDE SEQUENCE</scope>
    <source>
        <strain evidence="4">NBRC 105413</strain>
    </source>
</reference>
<dbReference type="GO" id="GO:0008270">
    <property type="term" value="F:zinc ion binding"/>
    <property type="evidence" value="ECO:0007669"/>
    <property type="project" value="UniProtKB-KW"/>
</dbReference>
<feature type="compositionally biased region" description="Low complexity" evidence="2">
    <location>
        <begin position="40"/>
        <end position="62"/>
    </location>
</feature>
<dbReference type="InterPro" id="IPR013087">
    <property type="entry name" value="Znf_C2H2_type"/>
</dbReference>
<keyword evidence="1" id="KW-0863">Zinc-finger</keyword>
<dbReference type="PROSITE" id="PS50157">
    <property type="entry name" value="ZINC_FINGER_C2H2_2"/>
    <property type="match status" value="1"/>
</dbReference>
<dbReference type="Gene3D" id="3.30.160.60">
    <property type="entry name" value="Classic Zinc Finger"/>
    <property type="match status" value="1"/>
</dbReference>